<feature type="region of interest" description="Disordered" evidence="1">
    <location>
        <begin position="68"/>
        <end position="93"/>
    </location>
</feature>
<sequence length="163" mass="18672">MRRHETIFRKKGSKPCTVDNYPYPGSSHHPGGHKCSKDLKSSRKFTSFQRSASESKISFTGFFRKHLRSSSKPKTKVNSRKRSSSSALRAVSIEDLKKQSHRALRKQRCQERYRSDIAYFPIAESESRIVGTLRSAKLVQDASRREALHRGAKMSHARSHPML</sequence>
<reference evidence="2" key="2">
    <citation type="submission" date="2011-02" db="EMBL/GenBank/DDBJ databases">
        <authorList>
            <person name="MacLean D."/>
        </authorList>
    </citation>
    <scope>NUCLEOTIDE SEQUENCE</scope>
</reference>
<feature type="compositionally biased region" description="Basic residues" evidence="1">
    <location>
        <begin position="68"/>
        <end position="83"/>
    </location>
</feature>
<dbReference type="AlphaFoldDB" id="F0W501"/>
<gene>
    <name evidence="2" type="primary">AlNc14C19G1971</name>
    <name evidence="2" type="ORF">ALNC14_023340</name>
</gene>
<reference evidence="2" key="1">
    <citation type="journal article" date="2011" name="PLoS Biol.">
        <title>Gene gain and loss during evolution of obligate parasitism in the white rust pathogen of Arabidopsis thaliana.</title>
        <authorList>
            <person name="Kemen E."/>
            <person name="Gardiner A."/>
            <person name="Schultz-Larsen T."/>
            <person name="Kemen A.C."/>
            <person name="Balmuth A.L."/>
            <person name="Robert-Seilaniantz A."/>
            <person name="Bailey K."/>
            <person name="Holub E."/>
            <person name="Studholme D.J."/>
            <person name="Maclean D."/>
            <person name="Jones J.D."/>
        </authorList>
    </citation>
    <scope>NUCLEOTIDE SEQUENCE</scope>
</reference>
<name>F0W501_9STRA</name>
<evidence type="ECO:0000256" key="1">
    <source>
        <dbReference type="SAM" id="MobiDB-lite"/>
    </source>
</evidence>
<proteinExistence type="predicted"/>
<accession>F0W501</accession>
<feature type="region of interest" description="Disordered" evidence="1">
    <location>
        <begin position="1"/>
        <end position="39"/>
    </location>
</feature>
<organism evidence="2">
    <name type="scientific">Albugo laibachii Nc14</name>
    <dbReference type="NCBI Taxonomy" id="890382"/>
    <lineage>
        <taxon>Eukaryota</taxon>
        <taxon>Sar</taxon>
        <taxon>Stramenopiles</taxon>
        <taxon>Oomycota</taxon>
        <taxon>Peronosporomycetes</taxon>
        <taxon>Albuginales</taxon>
        <taxon>Albuginaceae</taxon>
        <taxon>Albugo</taxon>
    </lineage>
</organism>
<dbReference type="EMBL" id="FR824064">
    <property type="protein sequence ID" value="CCA16191.1"/>
    <property type="molecule type" value="Genomic_DNA"/>
</dbReference>
<dbReference type="HOGENOM" id="CLU_1630049_0_0_1"/>
<protein>
    <submittedName>
        <fullName evidence="2">AlNc14C19G1971 protein</fullName>
    </submittedName>
</protein>
<evidence type="ECO:0000313" key="2">
    <source>
        <dbReference type="EMBL" id="CCA16191.1"/>
    </source>
</evidence>